<dbReference type="Pfam" id="PF01850">
    <property type="entry name" value="PIN"/>
    <property type="match status" value="1"/>
</dbReference>
<dbReference type="RefSeq" id="WP_406856190.1">
    <property type="nucleotide sequence ID" value="NZ_CP157484.1"/>
</dbReference>
<keyword evidence="1 5" id="KW-1277">Toxin-antitoxin system</keyword>
<dbReference type="EMBL" id="CP157484">
    <property type="protein sequence ID" value="XBO39348.1"/>
    <property type="molecule type" value="Genomic_DNA"/>
</dbReference>
<dbReference type="Gene3D" id="3.40.50.1010">
    <property type="entry name" value="5'-nuclease"/>
    <property type="match status" value="1"/>
</dbReference>
<gene>
    <name evidence="5" type="primary">vapC</name>
    <name evidence="7" type="ORF">ABEG18_00745</name>
</gene>
<keyword evidence="4 5" id="KW-0378">Hydrolase</keyword>
<dbReference type="InterPro" id="IPR022907">
    <property type="entry name" value="VapC_family"/>
</dbReference>
<feature type="binding site" evidence="5">
    <location>
        <position position="115"/>
    </location>
    <ligand>
        <name>Mg(2+)</name>
        <dbReference type="ChEBI" id="CHEBI:18420"/>
    </ligand>
</feature>
<feature type="binding site" evidence="5">
    <location>
        <position position="12"/>
    </location>
    <ligand>
        <name>Mg(2+)</name>
        <dbReference type="ChEBI" id="CHEBI:18420"/>
    </ligand>
</feature>
<evidence type="ECO:0000313" key="7">
    <source>
        <dbReference type="EMBL" id="XBO39348.1"/>
    </source>
</evidence>
<dbReference type="GO" id="GO:0090729">
    <property type="term" value="F:toxin activity"/>
    <property type="evidence" value="ECO:0007669"/>
    <property type="project" value="UniProtKB-KW"/>
</dbReference>
<dbReference type="SMART" id="SM00670">
    <property type="entry name" value="PINc"/>
    <property type="match status" value="1"/>
</dbReference>
<keyword evidence="3 5" id="KW-0479">Metal-binding</keyword>
<proteinExistence type="inferred from homology"/>
<dbReference type="GO" id="GO:0004540">
    <property type="term" value="F:RNA nuclease activity"/>
    <property type="evidence" value="ECO:0007669"/>
    <property type="project" value="InterPro"/>
</dbReference>
<dbReference type="CDD" id="cd09854">
    <property type="entry name" value="PIN_VapC-like"/>
    <property type="match status" value="1"/>
</dbReference>
<evidence type="ECO:0000256" key="2">
    <source>
        <dbReference type="ARBA" id="ARBA00022722"/>
    </source>
</evidence>
<keyword evidence="5" id="KW-0800">Toxin</keyword>
<sequence>MIAESSPRVYLDANVFIYALEGTGEIAKPAISILDLLRRHRGHGVTSEVTLLEVLARAKRSGGAALHRRYLDLLVLNGYFGLVPVTRSVIYAAVEYRERVQLKDGSDPLLKRAIDANHAASALTEGCAAVLTNDLRIRMPEPISVMPHDDQALRFVQALL</sequence>
<comment type="function">
    <text evidence="5">Toxic component of a toxin-antitoxin (TA) system. An RNase.</text>
</comment>
<feature type="domain" description="PIN" evidence="6">
    <location>
        <begin position="7"/>
        <end position="139"/>
    </location>
</feature>
<accession>A0AAU7JGG0</accession>
<dbReference type="InterPro" id="IPR002716">
    <property type="entry name" value="PIN_dom"/>
</dbReference>
<protein>
    <recommendedName>
        <fullName evidence="5">Ribonuclease VapC</fullName>
        <shortName evidence="5">RNase VapC</shortName>
        <ecNumber evidence="5">3.1.-.-</ecNumber>
    </recommendedName>
    <alternativeName>
        <fullName evidence="5">Toxin VapC</fullName>
    </alternativeName>
</protein>
<name>A0AAU7JGG0_9HYPH</name>
<evidence type="ECO:0000256" key="1">
    <source>
        <dbReference type="ARBA" id="ARBA00022649"/>
    </source>
</evidence>
<dbReference type="AlphaFoldDB" id="A0AAU7JGG0"/>
<reference evidence="7" key="1">
    <citation type="submission" date="2024-05" db="EMBL/GenBank/DDBJ databases">
        <authorList>
            <person name="Kim S."/>
            <person name="Heo J."/>
            <person name="Choi H."/>
            <person name="Choi Y."/>
            <person name="Kwon S.-W."/>
            <person name="Kim Y."/>
        </authorList>
    </citation>
    <scope>NUCLEOTIDE SEQUENCE</scope>
    <source>
        <strain evidence="7">KACC 23698</strain>
    </source>
</reference>
<comment type="similarity">
    <text evidence="5">Belongs to the PINc/VapC protein family.</text>
</comment>
<dbReference type="SUPFAM" id="SSF88723">
    <property type="entry name" value="PIN domain-like"/>
    <property type="match status" value="1"/>
</dbReference>
<evidence type="ECO:0000256" key="5">
    <source>
        <dbReference type="HAMAP-Rule" id="MF_00265"/>
    </source>
</evidence>
<evidence type="ECO:0000256" key="3">
    <source>
        <dbReference type="ARBA" id="ARBA00022723"/>
    </source>
</evidence>
<dbReference type="GO" id="GO:0016787">
    <property type="term" value="F:hydrolase activity"/>
    <property type="evidence" value="ECO:0007669"/>
    <property type="project" value="UniProtKB-KW"/>
</dbReference>
<comment type="cofactor">
    <cofactor evidence="5">
        <name>Mg(2+)</name>
        <dbReference type="ChEBI" id="CHEBI:18420"/>
    </cofactor>
</comment>
<evidence type="ECO:0000259" key="6">
    <source>
        <dbReference type="SMART" id="SM00670"/>
    </source>
</evidence>
<dbReference type="InterPro" id="IPR029060">
    <property type="entry name" value="PIN-like_dom_sf"/>
</dbReference>
<dbReference type="GO" id="GO:0000287">
    <property type="term" value="F:magnesium ion binding"/>
    <property type="evidence" value="ECO:0007669"/>
    <property type="project" value="UniProtKB-UniRule"/>
</dbReference>
<organism evidence="7">
    <name type="scientific">Alsobacter sp. KACC 23698</name>
    <dbReference type="NCBI Taxonomy" id="3149229"/>
    <lineage>
        <taxon>Bacteria</taxon>
        <taxon>Pseudomonadati</taxon>
        <taxon>Pseudomonadota</taxon>
        <taxon>Alphaproteobacteria</taxon>
        <taxon>Hyphomicrobiales</taxon>
        <taxon>Alsobacteraceae</taxon>
        <taxon>Alsobacter</taxon>
    </lineage>
</organism>
<keyword evidence="2 5" id="KW-0540">Nuclease</keyword>
<dbReference type="HAMAP" id="MF_00265">
    <property type="entry name" value="VapC_Nob1"/>
    <property type="match status" value="1"/>
</dbReference>
<evidence type="ECO:0000256" key="4">
    <source>
        <dbReference type="ARBA" id="ARBA00022801"/>
    </source>
</evidence>
<keyword evidence="5" id="KW-0460">Magnesium</keyword>
<dbReference type="EC" id="3.1.-.-" evidence="5"/>